<dbReference type="InterPro" id="IPR014985">
    <property type="entry name" value="WbqC"/>
</dbReference>
<protein>
    <submittedName>
        <fullName evidence="1">WbqC family protein</fullName>
    </submittedName>
</protein>
<name>A0A935CAF9_9BACT</name>
<dbReference type="Pfam" id="PF08889">
    <property type="entry name" value="WbqC"/>
    <property type="match status" value="2"/>
</dbReference>
<organism evidence="1 2">
    <name type="scientific">Marivirga aurantiaca</name>
    <dbReference type="NCBI Taxonomy" id="2802615"/>
    <lineage>
        <taxon>Bacteria</taxon>
        <taxon>Pseudomonadati</taxon>
        <taxon>Bacteroidota</taxon>
        <taxon>Cytophagia</taxon>
        <taxon>Cytophagales</taxon>
        <taxon>Marivirgaceae</taxon>
        <taxon>Marivirga</taxon>
    </lineage>
</organism>
<evidence type="ECO:0000313" key="2">
    <source>
        <dbReference type="Proteomes" id="UP000611723"/>
    </source>
</evidence>
<proteinExistence type="predicted"/>
<sequence>MSDKSTPKKVLIELQYLPPIAYFTLLDGKEEIILEAHENFEKQTYRNRCEILSSQQVETLTIPLKGANKKIRTKDIRIDSDQTWQIKHWRSLKTCYGKTPFFEFFADEFEPHYHKKYEFLWDLNWDLLTKCLKIIQLPIKVTETDSFEKEINNNVIDARSLINHKSKESIKGFFVPREYFQNFGNNFEKNLSVIDLLMNEGPNARNVIQESKAVKI</sequence>
<gene>
    <name evidence="1" type="ORF">JKA74_16980</name>
</gene>
<dbReference type="Proteomes" id="UP000611723">
    <property type="component" value="Unassembled WGS sequence"/>
</dbReference>
<comment type="caution">
    <text evidence="1">The sequence shown here is derived from an EMBL/GenBank/DDBJ whole genome shotgun (WGS) entry which is preliminary data.</text>
</comment>
<dbReference type="RefSeq" id="WP_201432427.1">
    <property type="nucleotide sequence ID" value="NZ_JAEQBW010000010.1"/>
</dbReference>
<dbReference type="AlphaFoldDB" id="A0A935CAF9"/>
<evidence type="ECO:0000313" key="1">
    <source>
        <dbReference type="EMBL" id="MBK6266741.1"/>
    </source>
</evidence>
<accession>A0A935CAF9</accession>
<reference evidence="1" key="1">
    <citation type="submission" date="2021-01" db="EMBL/GenBank/DDBJ databases">
        <title>Marivirga aurantiaca sp. nov., isolated from intertidal surface sediments.</title>
        <authorList>
            <person name="Zhang M."/>
        </authorList>
    </citation>
    <scope>NUCLEOTIDE SEQUENCE</scope>
    <source>
        <strain evidence="1">S37H4</strain>
    </source>
</reference>
<keyword evidence="2" id="KW-1185">Reference proteome</keyword>
<dbReference type="EMBL" id="JAEQBW010000010">
    <property type="protein sequence ID" value="MBK6266741.1"/>
    <property type="molecule type" value="Genomic_DNA"/>
</dbReference>